<dbReference type="InterPro" id="IPR011042">
    <property type="entry name" value="6-blade_b-propeller_TolB-like"/>
</dbReference>
<protein>
    <submittedName>
        <fullName evidence="3">SMP-30/gluconolactonase/LRE family protein</fullName>
    </submittedName>
</protein>
<keyword evidence="1" id="KW-0378">Hydrolase</keyword>
<dbReference type="RefSeq" id="WP_248158719.1">
    <property type="nucleotide sequence ID" value="NZ_JAKZAJ010000004.1"/>
</dbReference>
<dbReference type="InterPro" id="IPR013658">
    <property type="entry name" value="SGL"/>
</dbReference>
<dbReference type="PANTHER" id="PTHR47572">
    <property type="entry name" value="LIPOPROTEIN-RELATED"/>
    <property type="match status" value="1"/>
</dbReference>
<dbReference type="Pfam" id="PF08450">
    <property type="entry name" value="SGL"/>
    <property type="match status" value="1"/>
</dbReference>
<gene>
    <name evidence="3" type="ORF">ACFPQA_16055</name>
</gene>
<dbReference type="Gene3D" id="2.120.10.30">
    <property type="entry name" value="TolB, C-terminal domain"/>
    <property type="match status" value="1"/>
</dbReference>
<reference evidence="4" key="1">
    <citation type="journal article" date="2019" name="Int. J. Syst. Evol. Microbiol.">
        <title>The Global Catalogue of Microorganisms (GCM) 10K type strain sequencing project: providing services to taxonomists for standard genome sequencing and annotation.</title>
        <authorList>
            <consortium name="The Broad Institute Genomics Platform"/>
            <consortium name="The Broad Institute Genome Sequencing Center for Infectious Disease"/>
            <person name="Wu L."/>
            <person name="Ma J."/>
        </authorList>
    </citation>
    <scope>NUCLEOTIDE SEQUENCE [LARGE SCALE GENOMIC DNA]</scope>
    <source>
        <strain evidence="4">CGMCC 4.1799</strain>
    </source>
</reference>
<dbReference type="InterPro" id="IPR051262">
    <property type="entry name" value="SMP-30/CGR1_Lactonase"/>
</dbReference>
<evidence type="ECO:0000259" key="2">
    <source>
        <dbReference type="Pfam" id="PF08450"/>
    </source>
</evidence>
<feature type="domain" description="SMP-30/Gluconolactonase/LRE-like region" evidence="2">
    <location>
        <begin position="15"/>
        <end position="266"/>
    </location>
</feature>
<accession>A0ABW0RQT9</accession>
<comment type="caution">
    <text evidence="3">The sequence shown here is derived from an EMBL/GenBank/DDBJ whole genome shotgun (WGS) entry which is preliminary data.</text>
</comment>
<dbReference type="PANTHER" id="PTHR47572:SF4">
    <property type="entry name" value="LACTONASE DRP35"/>
    <property type="match status" value="1"/>
</dbReference>
<sequence>MSGLSLLADGGCFFEGPRWRDGRWWVSDFYRHGVFTVTPDGDMEKVLEMPQQSSGLGWLPDGSLLVVSMLDHKILRRRPDGGTEIYADLNDHATGHVNDMVVAEDGTAWVGNFGFDLMGGADLEPATLVRIDTDGTVTAAAGDLWFPNGMVITPDGRTLVVGETFGNCMTAFTIEADGKLSNRRPWAAFGERPERGPRRDMLKQLAVGPDGCCLDAEGQIWIADAFNQRCVRVAEGGEITDEIRAPDGQGVFACMLGGEDGRTLLLCCAPDSAAGRRKQAREAALMTARVAVPHAGRP</sequence>
<evidence type="ECO:0000313" key="4">
    <source>
        <dbReference type="Proteomes" id="UP001596055"/>
    </source>
</evidence>
<dbReference type="Proteomes" id="UP001596055">
    <property type="component" value="Unassembled WGS sequence"/>
</dbReference>
<name>A0ABW0RQT9_9GAMM</name>
<organism evidence="3 4">
    <name type="scientific">Marinobacter koreensis</name>
    <dbReference type="NCBI Taxonomy" id="335974"/>
    <lineage>
        <taxon>Bacteria</taxon>
        <taxon>Pseudomonadati</taxon>
        <taxon>Pseudomonadota</taxon>
        <taxon>Gammaproteobacteria</taxon>
        <taxon>Pseudomonadales</taxon>
        <taxon>Marinobacteraceae</taxon>
        <taxon>Marinobacter</taxon>
    </lineage>
</organism>
<dbReference type="EMBL" id="JBHSNL010000006">
    <property type="protein sequence ID" value="MFC5546579.1"/>
    <property type="molecule type" value="Genomic_DNA"/>
</dbReference>
<keyword evidence="4" id="KW-1185">Reference proteome</keyword>
<proteinExistence type="predicted"/>
<evidence type="ECO:0000256" key="1">
    <source>
        <dbReference type="ARBA" id="ARBA00022801"/>
    </source>
</evidence>
<evidence type="ECO:0000313" key="3">
    <source>
        <dbReference type="EMBL" id="MFC5546579.1"/>
    </source>
</evidence>
<dbReference type="SUPFAM" id="SSF63829">
    <property type="entry name" value="Calcium-dependent phosphotriesterase"/>
    <property type="match status" value="1"/>
</dbReference>